<name>A0AAF5DIC6_STRER</name>
<evidence type="ECO:0000256" key="10">
    <source>
        <dbReference type="ARBA" id="ARBA00022989"/>
    </source>
</evidence>
<evidence type="ECO:0000256" key="9">
    <source>
        <dbReference type="ARBA" id="ARBA00022968"/>
    </source>
</evidence>
<dbReference type="Proteomes" id="UP000035681">
    <property type="component" value="Unplaced"/>
</dbReference>
<evidence type="ECO:0000259" key="12">
    <source>
        <dbReference type="Pfam" id="PF02434"/>
    </source>
</evidence>
<evidence type="ECO:0000256" key="8">
    <source>
        <dbReference type="ARBA" id="ARBA00022741"/>
    </source>
</evidence>
<accession>A0AAF5DIC6</accession>
<reference evidence="14" key="1">
    <citation type="submission" date="2024-02" db="UniProtKB">
        <authorList>
            <consortium name="WormBaseParasite"/>
        </authorList>
    </citation>
    <scope>IDENTIFICATION</scope>
</reference>
<evidence type="ECO:0000256" key="5">
    <source>
        <dbReference type="ARBA" id="ARBA00022676"/>
    </source>
</evidence>
<dbReference type="Pfam" id="PF02434">
    <property type="entry name" value="Fringe"/>
    <property type="match status" value="1"/>
</dbReference>
<keyword evidence="7" id="KW-0812">Transmembrane</keyword>
<evidence type="ECO:0000256" key="6">
    <source>
        <dbReference type="ARBA" id="ARBA00022679"/>
    </source>
</evidence>
<keyword evidence="11" id="KW-0472">Membrane</keyword>
<dbReference type="Gene3D" id="3.90.550.50">
    <property type="match status" value="1"/>
</dbReference>
<dbReference type="GO" id="GO:0000166">
    <property type="term" value="F:nucleotide binding"/>
    <property type="evidence" value="ECO:0007669"/>
    <property type="project" value="UniProtKB-KW"/>
</dbReference>
<keyword evidence="10" id="KW-1133">Transmembrane helix</keyword>
<comment type="subcellular location">
    <subcellularLocation>
        <location evidence="1">Membrane</location>
        <topology evidence="1">Single-pass type II membrane protein</topology>
    </subcellularLocation>
</comment>
<evidence type="ECO:0000256" key="1">
    <source>
        <dbReference type="ARBA" id="ARBA00004606"/>
    </source>
</evidence>
<dbReference type="GO" id="GO:0016020">
    <property type="term" value="C:membrane"/>
    <property type="evidence" value="ECO:0007669"/>
    <property type="project" value="UniProtKB-SubCell"/>
</dbReference>
<protein>
    <recommendedName>
        <fullName evidence="4">N-acetylgalactosaminide beta-1,3-galactosyltransferase</fullName>
        <ecNumber evidence="4">2.4.1.122</ecNumber>
    </recommendedName>
</protein>
<dbReference type="WBParaSite" id="TCONS_00011926.p1">
    <property type="protein sequence ID" value="TCONS_00011926.p1"/>
    <property type="gene ID" value="XLOC_007014"/>
</dbReference>
<evidence type="ECO:0000313" key="14">
    <source>
        <dbReference type="WBParaSite" id="TCONS_00011926.p1"/>
    </source>
</evidence>
<sequence>MNINKSLITCSLFLDIYYDSVIIKCGHSFFIQYIKKKISYDYIISYSLKNMLLIKFILKTTIALFEILKFTNYIFSIKQLKIIWKKMVDLNLKILLLSEVIIRNVNNILKLQKKIILKLFQKIVTYLFLNTNINDAEKYKLINDDVFKQISKELYNKIKIFCIVLTKPEHRIIRVNALKTTWLKRCNKYKYIVTGKIRKSKKGKRQTVYFPIKNILLTTIKELYKEHTSDIHWFLIVDDTSYVVMENLRYMLYPYNPNETLSVGFDIKSSPYIKSTGTLLSHGSYLLSIAALQKFVTEVLPNIEDCSTKEGNDDDFEISKCLSQINVQHIDSKDDFGYDKIIKSSLVPNSERCEFVDSEVFQALGRTLSSKPTYAEYPISFHNIRQDAQYAMEYFLYHASIIGKQSSFFKNVYEKFFTNEELEKIAIEEIMHLAPLYVMEKEK</sequence>
<dbReference type="InterPro" id="IPR026050">
    <property type="entry name" value="C1GALT1/C1GALT1_chp1"/>
</dbReference>
<dbReference type="PANTHER" id="PTHR23033:SF14">
    <property type="entry name" value="GLYCOPROTEIN-N-ACETYLGALACTOSAMINE 3-BETA-GALACTOSYLTRANSFERASE 1-RELATED"/>
    <property type="match status" value="1"/>
</dbReference>
<keyword evidence="6" id="KW-0808">Transferase</keyword>
<comment type="similarity">
    <text evidence="3">Belongs to the glycosyltransferase 31 family. Beta3-Gal-T subfamily.</text>
</comment>
<evidence type="ECO:0000256" key="4">
    <source>
        <dbReference type="ARBA" id="ARBA00012557"/>
    </source>
</evidence>
<keyword evidence="8" id="KW-0547">Nucleotide-binding</keyword>
<dbReference type="EC" id="2.4.1.122" evidence="4"/>
<evidence type="ECO:0000256" key="2">
    <source>
        <dbReference type="ARBA" id="ARBA00004922"/>
    </source>
</evidence>
<evidence type="ECO:0000256" key="7">
    <source>
        <dbReference type="ARBA" id="ARBA00022692"/>
    </source>
</evidence>
<evidence type="ECO:0000256" key="11">
    <source>
        <dbReference type="ARBA" id="ARBA00023136"/>
    </source>
</evidence>
<evidence type="ECO:0000256" key="3">
    <source>
        <dbReference type="ARBA" id="ARBA00006462"/>
    </source>
</evidence>
<dbReference type="PANTHER" id="PTHR23033">
    <property type="entry name" value="BETA1,3-GALACTOSYLTRANSFERASE"/>
    <property type="match status" value="1"/>
</dbReference>
<keyword evidence="13" id="KW-1185">Reference proteome</keyword>
<dbReference type="GO" id="GO:0016263">
    <property type="term" value="F:glycoprotein-N-acetylgalactosamine 3-beta-galactosyltransferase activity"/>
    <property type="evidence" value="ECO:0007669"/>
    <property type="project" value="UniProtKB-EC"/>
</dbReference>
<proteinExistence type="inferred from homology"/>
<organism evidence="13 14">
    <name type="scientific">Strongyloides stercoralis</name>
    <name type="common">Threadworm</name>
    <dbReference type="NCBI Taxonomy" id="6248"/>
    <lineage>
        <taxon>Eukaryota</taxon>
        <taxon>Metazoa</taxon>
        <taxon>Ecdysozoa</taxon>
        <taxon>Nematoda</taxon>
        <taxon>Chromadorea</taxon>
        <taxon>Rhabditida</taxon>
        <taxon>Tylenchina</taxon>
        <taxon>Panagrolaimomorpha</taxon>
        <taxon>Strongyloidoidea</taxon>
        <taxon>Strongyloididae</taxon>
        <taxon>Strongyloides</taxon>
    </lineage>
</organism>
<dbReference type="AlphaFoldDB" id="A0AAF5DIC6"/>
<keyword evidence="9" id="KW-0735">Signal-anchor</keyword>
<dbReference type="InterPro" id="IPR003378">
    <property type="entry name" value="Fringe-like_glycosylTrfase"/>
</dbReference>
<comment type="pathway">
    <text evidence="2">Protein modification; protein glycosylation.</text>
</comment>
<evidence type="ECO:0000313" key="13">
    <source>
        <dbReference type="Proteomes" id="UP000035681"/>
    </source>
</evidence>
<keyword evidence="5" id="KW-0328">Glycosyltransferase</keyword>
<feature type="domain" description="Fringe-like glycosyltransferase" evidence="12">
    <location>
        <begin position="159"/>
        <end position="265"/>
    </location>
</feature>